<dbReference type="SUPFAM" id="SSF48403">
    <property type="entry name" value="Ankyrin repeat"/>
    <property type="match status" value="1"/>
</dbReference>
<protein>
    <submittedName>
        <fullName evidence="4">Uncharacterized protein</fullName>
    </submittedName>
</protein>
<dbReference type="OrthoDB" id="194358at2759"/>
<proteinExistence type="predicted"/>
<dbReference type="AlphaFoldDB" id="A0A1V9YZU2"/>
<dbReference type="PROSITE" id="PS50088">
    <property type="entry name" value="ANK_REPEAT"/>
    <property type="match status" value="2"/>
</dbReference>
<dbReference type="Gene3D" id="1.25.40.20">
    <property type="entry name" value="Ankyrin repeat-containing domain"/>
    <property type="match status" value="2"/>
</dbReference>
<keyword evidence="2 3" id="KW-0040">ANK repeat</keyword>
<gene>
    <name evidence="4" type="ORF">ACHHYP_04777</name>
</gene>
<dbReference type="InterPro" id="IPR036770">
    <property type="entry name" value="Ankyrin_rpt-contain_sf"/>
</dbReference>
<dbReference type="PANTHER" id="PTHR24198:SF165">
    <property type="entry name" value="ANKYRIN REPEAT-CONTAINING PROTEIN-RELATED"/>
    <property type="match status" value="1"/>
</dbReference>
<keyword evidence="1" id="KW-0677">Repeat</keyword>
<dbReference type="GO" id="GO:0005737">
    <property type="term" value="C:cytoplasm"/>
    <property type="evidence" value="ECO:0007669"/>
    <property type="project" value="TreeGrafter"/>
</dbReference>
<dbReference type="PROSITE" id="PS50297">
    <property type="entry name" value="ANK_REP_REGION"/>
    <property type="match status" value="2"/>
</dbReference>
<feature type="repeat" description="ANK" evidence="3">
    <location>
        <begin position="185"/>
        <end position="217"/>
    </location>
</feature>
<dbReference type="SMART" id="SM00248">
    <property type="entry name" value="ANK"/>
    <property type="match status" value="4"/>
</dbReference>
<accession>A0A1V9YZU2</accession>
<keyword evidence="5" id="KW-1185">Reference proteome</keyword>
<feature type="repeat" description="ANK" evidence="3">
    <location>
        <begin position="218"/>
        <end position="250"/>
    </location>
</feature>
<dbReference type="Pfam" id="PF12796">
    <property type="entry name" value="Ank_2"/>
    <property type="match status" value="2"/>
</dbReference>
<dbReference type="Proteomes" id="UP000243579">
    <property type="component" value="Unassembled WGS sequence"/>
</dbReference>
<sequence length="317" mass="33588">MLSSGLSSLAASLASTANVAASTAQLHAVLQHSLHLPKSVSQLWQSVAALHEMQAIPAVLSKAPLDLTSALVNAVSRNSVANLRLLLDYGANVHAVNADGQSILFVAASLGHAAIVTELLARGARPEPAMMSEAIEKHHTDVVALLQPHIAVTGIHVHDAVATNAPAALIKMLLKAIDDSDVVVNDMTPLMLAAFKGHAALCDVLLDHNADVFAENEEGNTALHFACREGRVHATYVLLQAGADMDMPNVDDETPFDVAAPHLHPLLDCNGVIDEAIVLQWQRQLDTRGSILPASLLKKRAAKYADFELSPIAEEAM</sequence>
<evidence type="ECO:0000256" key="3">
    <source>
        <dbReference type="PROSITE-ProRule" id="PRU00023"/>
    </source>
</evidence>
<dbReference type="InterPro" id="IPR002110">
    <property type="entry name" value="Ankyrin_rpt"/>
</dbReference>
<dbReference type="STRING" id="1202772.A0A1V9YZU2"/>
<evidence type="ECO:0000313" key="5">
    <source>
        <dbReference type="Proteomes" id="UP000243579"/>
    </source>
</evidence>
<comment type="caution">
    <text evidence="4">The sequence shown here is derived from an EMBL/GenBank/DDBJ whole genome shotgun (WGS) entry which is preliminary data.</text>
</comment>
<name>A0A1V9YZU2_ACHHY</name>
<evidence type="ECO:0000256" key="2">
    <source>
        <dbReference type="ARBA" id="ARBA00023043"/>
    </source>
</evidence>
<evidence type="ECO:0000313" key="4">
    <source>
        <dbReference type="EMBL" id="OQR91334.1"/>
    </source>
</evidence>
<dbReference type="PANTHER" id="PTHR24198">
    <property type="entry name" value="ANKYRIN REPEAT AND PROTEIN KINASE DOMAIN-CONTAINING PROTEIN"/>
    <property type="match status" value="1"/>
</dbReference>
<reference evidence="4 5" key="1">
    <citation type="journal article" date="2014" name="Genome Biol. Evol.">
        <title>The secreted proteins of Achlya hypogyna and Thraustotheca clavata identify the ancestral oomycete secretome and reveal gene acquisitions by horizontal gene transfer.</title>
        <authorList>
            <person name="Misner I."/>
            <person name="Blouin N."/>
            <person name="Leonard G."/>
            <person name="Richards T.A."/>
            <person name="Lane C.E."/>
        </authorList>
    </citation>
    <scope>NUCLEOTIDE SEQUENCE [LARGE SCALE GENOMIC DNA]</scope>
    <source>
        <strain evidence="4 5">ATCC 48635</strain>
    </source>
</reference>
<evidence type="ECO:0000256" key="1">
    <source>
        <dbReference type="ARBA" id="ARBA00022737"/>
    </source>
</evidence>
<dbReference type="EMBL" id="JNBR01000541">
    <property type="protein sequence ID" value="OQR91334.1"/>
    <property type="molecule type" value="Genomic_DNA"/>
</dbReference>
<organism evidence="4 5">
    <name type="scientific">Achlya hypogyna</name>
    <name type="common">Oomycete</name>
    <name type="synonym">Protoachlya hypogyna</name>
    <dbReference type="NCBI Taxonomy" id="1202772"/>
    <lineage>
        <taxon>Eukaryota</taxon>
        <taxon>Sar</taxon>
        <taxon>Stramenopiles</taxon>
        <taxon>Oomycota</taxon>
        <taxon>Saprolegniomycetes</taxon>
        <taxon>Saprolegniales</taxon>
        <taxon>Achlyaceae</taxon>
        <taxon>Achlya</taxon>
    </lineage>
</organism>